<dbReference type="AlphaFoldDB" id="X5MFF8"/>
<evidence type="ECO:0000313" key="4">
    <source>
        <dbReference type="EMBL" id="CDO59784.1"/>
    </source>
</evidence>
<feature type="transmembrane region" description="Helical" evidence="2">
    <location>
        <begin position="43"/>
        <end position="61"/>
    </location>
</feature>
<evidence type="ECO:0000256" key="1">
    <source>
        <dbReference type="SAM" id="MobiDB-lite"/>
    </source>
</evidence>
<dbReference type="Pfam" id="PF04280">
    <property type="entry name" value="Tim44"/>
    <property type="match status" value="1"/>
</dbReference>
<gene>
    <name evidence="4" type="ORF">BN1012_Phect1570</name>
</gene>
<keyword evidence="5" id="KW-1185">Reference proteome</keyword>
<dbReference type="InterPro" id="IPR032710">
    <property type="entry name" value="NTF2-like_dom_sf"/>
</dbReference>
<keyword evidence="2" id="KW-0812">Transmembrane</keyword>
<evidence type="ECO:0000256" key="2">
    <source>
        <dbReference type="SAM" id="Phobius"/>
    </source>
</evidence>
<dbReference type="SMART" id="SM00978">
    <property type="entry name" value="Tim44"/>
    <property type="match status" value="1"/>
</dbReference>
<dbReference type="HOGENOM" id="CLU_086329_1_1_5"/>
<evidence type="ECO:0000259" key="3">
    <source>
        <dbReference type="SMART" id="SM00978"/>
    </source>
</evidence>
<dbReference type="KEGG" id="pect:BN1012_Phect1570"/>
<dbReference type="STRING" id="1458461.BN1012_Phect1570"/>
<dbReference type="PANTHER" id="PTHR41542">
    <property type="entry name" value="BLL5807 PROTEIN"/>
    <property type="match status" value="1"/>
</dbReference>
<sequence>MPGSLDQSKPQKLCCQASGSAQFVQKSAPIHGSRKPHMTADTLINLLFLAIAVVVFFRLRAALGKRTGNERPPHDPYASGPFERRKQGEDNSADTLDNDDNVIPLPGHEPTRDAQIETAPRPAYAPEGSALANGLAQIELADSNFTPEGFLDGAGKAHEMIVNAFSAADRDTLRQLLDDDVYRDFEAAIEDREVEGRKLEQSYVGLSSADITEAELDNGRARVTVRFASEIISALRAANGDIVEGSPEAVRQVVDVWTFERDTKARDPNWKVVATGGN</sequence>
<dbReference type="EMBL" id="HG966617">
    <property type="protein sequence ID" value="CDO59784.1"/>
    <property type="molecule type" value="Genomic_DNA"/>
</dbReference>
<keyword evidence="2" id="KW-1133">Transmembrane helix</keyword>
<feature type="domain" description="Tim44-like" evidence="3">
    <location>
        <begin position="131"/>
        <end position="277"/>
    </location>
</feature>
<evidence type="ECO:0000313" key="5">
    <source>
        <dbReference type="Proteomes" id="UP000032160"/>
    </source>
</evidence>
<organism evidence="4 5">
    <name type="scientific">Candidatus Phaeomarinibacter ectocarpi</name>
    <dbReference type="NCBI Taxonomy" id="1458461"/>
    <lineage>
        <taxon>Bacteria</taxon>
        <taxon>Pseudomonadati</taxon>
        <taxon>Pseudomonadota</taxon>
        <taxon>Alphaproteobacteria</taxon>
        <taxon>Hyphomicrobiales</taxon>
        <taxon>Parvibaculaceae</taxon>
        <taxon>Candidatus Phaeomarinibacter</taxon>
    </lineage>
</organism>
<dbReference type="SUPFAM" id="SSF54427">
    <property type="entry name" value="NTF2-like"/>
    <property type="match status" value="1"/>
</dbReference>
<dbReference type="PANTHER" id="PTHR41542:SF1">
    <property type="entry name" value="BLL5807 PROTEIN"/>
    <property type="match status" value="1"/>
</dbReference>
<dbReference type="Gene3D" id="3.10.450.240">
    <property type="match status" value="1"/>
</dbReference>
<dbReference type="NCBIfam" id="NF033779">
    <property type="entry name" value="Tim44_TimA_adap"/>
    <property type="match status" value="1"/>
</dbReference>
<keyword evidence="2" id="KW-0472">Membrane</keyword>
<dbReference type="Proteomes" id="UP000032160">
    <property type="component" value="Chromosome I"/>
</dbReference>
<name>X5MFF8_9HYPH</name>
<accession>X5MFF8</accession>
<reference evidence="4 5" key="1">
    <citation type="journal article" date="2014" name="Front. Genet.">
        <title>Genome and metabolic network of "Candidatus Phaeomarinobacter ectocarpi" Ec32, a new candidate genus of Alphaproteobacteria frequently associated with brown algae.</title>
        <authorList>
            <person name="Dittami S.M."/>
            <person name="Barbeyron T."/>
            <person name="Boyen C."/>
            <person name="Cambefort J."/>
            <person name="Collet G."/>
            <person name="Delage L."/>
            <person name="Gobet A."/>
            <person name="Groisillier A."/>
            <person name="Leblanc C."/>
            <person name="Michel G."/>
            <person name="Scornet D."/>
            <person name="Siegel A."/>
            <person name="Tapia J.E."/>
            <person name="Tonon T."/>
        </authorList>
    </citation>
    <scope>NUCLEOTIDE SEQUENCE [LARGE SCALE GENOMIC DNA]</scope>
    <source>
        <strain evidence="4 5">Ec32</strain>
    </source>
</reference>
<proteinExistence type="predicted"/>
<feature type="region of interest" description="Disordered" evidence="1">
    <location>
        <begin position="66"/>
        <end position="113"/>
    </location>
</feature>
<protein>
    <recommendedName>
        <fullName evidence="3">Tim44-like domain-containing protein</fullName>
    </recommendedName>
</protein>
<dbReference type="InterPro" id="IPR007379">
    <property type="entry name" value="Tim44-like_dom"/>
</dbReference>